<dbReference type="Gene3D" id="1.10.260.40">
    <property type="entry name" value="lambda repressor-like DNA-binding domains"/>
    <property type="match status" value="1"/>
</dbReference>
<evidence type="ECO:0000259" key="1">
    <source>
        <dbReference type="PROSITE" id="PS50943"/>
    </source>
</evidence>
<dbReference type="RefSeq" id="WP_008522812.1">
    <property type="nucleotide sequence ID" value="NZ_CM001376.1"/>
</dbReference>
<reference evidence="2 3" key="1">
    <citation type="submission" date="2011-11" db="EMBL/GenBank/DDBJ databases">
        <title>The Noncontiguous Finished genome of Jonquetella anthropi DSM 22815.</title>
        <authorList>
            <consortium name="US DOE Joint Genome Institute (JGI-PGF)"/>
            <person name="Lucas S."/>
            <person name="Copeland A."/>
            <person name="Lapidus A."/>
            <person name="Glavina del Rio T."/>
            <person name="Dalin E."/>
            <person name="Tice H."/>
            <person name="Bruce D."/>
            <person name="Goodwin L."/>
            <person name="Pitluck S."/>
            <person name="Peters L."/>
            <person name="Mikhailova N."/>
            <person name="Held B."/>
            <person name="Kyrpides N."/>
            <person name="Mavromatis K."/>
            <person name="Ivanova N."/>
            <person name="Markowitz V."/>
            <person name="Cheng J.-F."/>
            <person name="Hugenholtz P."/>
            <person name="Woyke T."/>
            <person name="Wu D."/>
            <person name="Gronow S."/>
            <person name="Wellnitz S."/>
            <person name="Brambilla E."/>
            <person name="Klenk H.-P."/>
            <person name="Eisen J.A."/>
        </authorList>
    </citation>
    <scope>NUCLEOTIDE SEQUENCE [LARGE SCALE GENOMIC DNA]</scope>
    <source>
        <strain evidence="2 3">DSM 22815</strain>
    </source>
</reference>
<dbReference type="Pfam" id="PF13443">
    <property type="entry name" value="HTH_26"/>
    <property type="match status" value="1"/>
</dbReference>
<dbReference type="EMBL" id="CM001376">
    <property type="protein sequence ID" value="EHM13114.1"/>
    <property type="molecule type" value="Genomic_DNA"/>
</dbReference>
<feature type="domain" description="HTH cro/C1-type" evidence="1">
    <location>
        <begin position="9"/>
        <end position="62"/>
    </location>
</feature>
<dbReference type="AlphaFoldDB" id="H0UKA5"/>
<dbReference type="Proteomes" id="UP000003806">
    <property type="component" value="Chromosome"/>
</dbReference>
<sequence>MSHLSYKKLWKRLIDLDLTKTQLREGAGISTSTMSRLKVGSNVNTEVIVKICDYLSCRVEDICELEKSE</sequence>
<protein>
    <submittedName>
        <fullName evidence="2">Putative transcriptional regulator</fullName>
    </submittedName>
</protein>
<gene>
    <name evidence="2" type="ORF">JonanDRAFT_0728</name>
</gene>
<dbReference type="PROSITE" id="PS50943">
    <property type="entry name" value="HTH_CROC1"/>
    <property type="match status" value="1"/>
</dbReference>
<name>H0UKA5_9BACT</name>
<dbReference type="OrthoDB" id="9804186at2"/>
<dbReference type="GO" id="GO:0003677">
    <property type="term" value="F:DNA binding"/>
    <property type="evidence" value="ECO:0007669"/>
    <property type="project" value="InterPro"/>
</dbReference>
<proteinExistence type="predicted"/>
<dbReference type="InterPro" id="IPR010982">
    <property type="entry name" value="Lambda_DNA-bd_dom_sf"/>
</dbReference>
<accession>H0UKA5</accession>
<dbReference type="SUPFAM" id="SSF47413">
    <property type="entry name" value="lambda repressor-like DNA-binding domains"/>
    <property type="match status" value="1"/>
</dbReference>
<dbReference type="HOGENOM" id="CLU_066192_31_1_0"/>
<evidence type="ECO:0000313" key="3">
    <source>
        <dbReference type="Proteomes" id="UP000003806"/>
    </source>
</evidence>
<keyword evidence="3" id="KW-1185">Reference proteome</keyword>
<evidence type="ECO:0000313" key="2">
    <source>
        <dbReference type="EMBL" id="EHM13114.1"/>
    </source>
</evidence>
<dbReference type="InterPro" id="IPR001387">
    <property type="entry name" value="Cro/C1-type_HTH"/>
</dbReference>
<organism evidence="2 3">
    <name type="scientific">Jonquetella anthropi DSM 22815</name>
    <dbReference type="NCBI Taxonomy" id="885272"/>
    <lineage>
        <taxon>Bacteria</taxon>
        <taxon>Thermotogati</taxon>
        <taxon>Synergistota</taxon>
        <taxon>Synergistia</taxon>
        <taxon>Synergistales</taxon>
        <taxon>Dethiosulfovibrionaceae</taxon>
        <taxon>Jonquetella</taxon>
    </lineage>
</organism>
<dbReference type="eggNOG" id="COG3655">
    <property type="taxonomic scope" value="Bacteria"/>
</dbReference>